<feature type="region of interest" description="Disordered" evidence="1">
    <location>
        <begin position="147"/>
        <end position="172"/>
    </location>
</feature>
<keyword evidence="3" id="KW-1185">Reference proteome</keyword>
<name>A0A0A0MBE2_9GAMM</name>
<dbReference type="EMBL" id="AVBH01000055">
    <property type="protein sequence ID" value="KGO98716.1"/>
    <property type="molecule type" value="Genomic_DNA"/>
</dbReference>
<dbReference type="STRING" id="1385515.GCA_000423325_00649"/>
<organism evidence="2 3">
    <name type="scientific">Lysobacter defluvii IMMIB APB-9 = DSM 18482</name>
    <dbReference type="NCBI Taxonomy" id="1385515"/>
    <lineage>
        <taxon>Bacteria</taxon>
        <taxon>Pseudomonadati</taxon>
        <taxon>Pseudomonadota</taxon>
        <taxon>Gammaproteobacteria</taxon>
        <taxon>Lysobacterales</taxon>
        <taxon>Lysobacteraceae</taxon>
        <taxon>Novilysobacter</taxon>
    </lineage>
</organism>
<dbReference type="eggNOG" id="ENOG502ZATE">
    <property type="taxonomic scope" value="Bacteria"/>
</dbReference>
<reference evidence="2 3" key="1">
    <citation type="submission" date="2013-08" db="EMBL/GenBank/DDBJ databases">
        <title>Genomic analysis of Lysobacter defluvii.</title>
        <authorList>
            <person name="Wang Q."/>
            <person name="Wang G."/>
        </authorList>
    </citation>
    <scope>NUCLEOTIDE SEQUENCE [LARGE SCALE GENOMIC DNA]</scope>
    <source>
        <strain evidence="2 3">IMMIB APB-9</strain>
    </source>
</reference>
<accession>A0A0A0MBE2</accession>
<sequence>GPGHRFALERDGVEILVDPAAGRYHGPALLKPLAGLAAAEFTAEDLGPEPEDWDTRAAAIGPAQPLSRLLWFAALQAGNGELLPGFDPGARYQLLKWPQTEREFPRHFRIATVMMRGAARLEEIAATTGVPLEEVVDFVNANLATGFARPEQPETPAPAAPRQGLFGRLRGR</sequence>
<comment type="caution">
    <text evidence="2">The sequence shown here is derived from an EMBL/GenBank/DDBJ whole genome shotgun (WGS) entry which is preliminary data.</text>
</comment>
<evidence type="ECO:0000313" key="3">
    <source>
        <dbReference type="Proteomes" id="UP000030003"/>
    </source>
</evidence>
<evidence type="ECO:0000256" key="1">
    <source>
        <dbReference type="SAM" id="MobiDB-lite"/>
    </source>
</evidence>
<gene>
    <name evidence="2" type="ORF">N791_14160</name>
</gene>
<dbReference type="AlphaFoldDB" id="A0A0A0MBE2"/>
<dbReference type="Proteomes" id="UP000030003">
    <property type="component" value="Unassembled WGS sequence"/>
</dbReference>
<dbReference type="RefSeq" id="WP_036136841.1">
    <property type="nucleotide sequence ID" value="NZ_AVBH01000055.1"/>
</dbReference>
<evidence type="ECO:0000313" key="2">
    <source>
        <dbReference type="EMBL" id="KGO98716.1"/>
    </source>
</evidence>
<feature type="non-terminal residue" evidence="2">
    <location>
        <position position="1"/>
    </location>
</feature>
<proteinExistence type="predicted"/>
<protein>
    <submittedName>
        <fullName evidence="2">Uncharacterized protein</fullName>
    </submittedName>
</protein>